<evidence type="ECO:0000313" key="2">
    <source>
        <dbReference type="Proteomes" id="UP000254807"/>
    </source>
</evidence>
<name>A0A376GVS2_ENTGA</name>
<protein>
    <submittedName>
        <fullName evidence="1">Uncharacterized protein</fullName>
    </submittedName>
</protein>
<sequence>MRKITAVQLVNELSVFDKMAQVSTYSARFCLDDYLIEEVQEAIKTCNRMYPAYHFTHELVYGGFGHDLVVVDRKKKAAYDRLPKPYTYEDCFVALKEEFGRISSAWFHGLWNQRLTEEEYQEVLTSYRELQKRLEEKRLEKKSEG</sequence>
<gene>
    <name evidence="1" type="ORF">NCTC12360_00187</name>
</gene>
<reference evidence="1 2" key="1">
    <citation type="submission" date="2018-06" db="EMBL/GenBank/DDBJ databases">
        <authorList>
            <consortium name="Pathogen Informatics"/>
            <person name="Doyle S."/>
        </authorList>
    </citation>
    <scope>NUCLEOTIDE SEQUENCE [LARGE SCALE GENOMIC DNA]</scope>
    <source>
        <strain evidence="1 2">NCTC12360</strain>
    </source>
</reference>
<organism evidence="1 2">
    <name type="scientific">Enterococcus gallinarum</name>
    <dbReference type="NCBI Taxonomy" id="1353"/>
    <lineage>
        <taxon>Bacteria</taxon>
        <taxon>Bacillati</taxon>
        <taxon>Bacillota</taxon>
        <taxon>Bacilli</taxon>
        <taxon>Lactobacillales</taxon>
        <taxon>Enterococcaceae</taxon>
        <taxon>Enterococcus</taxon>
    </lineage>
</organism>
<dbReference type="OrthoDB" id="9974230at2"/>
<dbReference type="Proteomes" id="UP000254807">
    <property type="component" value="Unassembled WGS sequence"/>
</dbReference>
<dbReference type="EMBL" id="UFYW01000001">
    <property type="protein sequence ID" value="STD81772.1"/>
    <property type="molecule type" value="Genomic_DNA"/>
</dbReference>
<proteinExistence type="predicted"/>
<dbReference type="AlphaFoldDB" id="A0A376GVS2"/>
<dbReference type="RefSeq" id="WP_060815177.1">
    <property type="nucleotide sequence ID" value="NZ_JAMXHF010000047.1"/>
</dbReference>
<evidence type="ECO:0000313" key="1">
    <source>
        <dbReference type="EMBL" id="STD81772.1"/>
    </source>
</evidence>
<accession>A0A376GVS2</accession>
<keyword evidence="2" id="KW-1185">Reference proteome</keyword>